<reference evidence="2 3" key="1">
    <citation type="journal article" date="2012" name="Stand. Genomic Sci.">
        <title>Complete genome sequence of Halopiger xanaduensis type strain (SH-6(T)).</title>
        <authorList>
            <person name="Anderson I."/>
            <person name="Tindall B.J."/>
            <person name="Rohde M."/>
            <person name="Lucas S."/>
            <person name="Han J."/>
            <person name="Lapidus A."/>
            <person name="Cheng J.F."/>
            <person name="Goodwin L."/>
            <person name="Pitluck S."/>
            <person name="Peters L."/>
            <person name="Pati A."/>
            <person name="Mikhailova N."/>
            <person name="Pagani I."/>
            <person name="Teshima H."/>
            <person name="Han C."/>
            <person name="Tapia R."/>
            <person name="Land M."/>
            <person name="Woyke T."/>
            <person name="Klenk H.P."/>
            <person name="Kyrpides N."/>
            <person name="Ivanova N."/>
        </authorList>
    </citation>
    <scope>NUCLEOTIDE SEQUENCE [LARGE SCALE GENOMIC DNA]</scope>
    <source>
        <strain evidence="3">DSM 18323 / JCM 14033 / SH-6</strain>
    </source>
</reference>
<sequence length="209" mass="23521">MSQQTADAVLVYADYVCPFCFLGYESLDLYRDQRDEPLTVDWHPFDLRAQQRGPDGEIDHDVDNGKDDEYYEQAKQNVERLADRYDVELAQYLKRDVDSYDAQRVARRAADAHPGAFEDFHRGVFDTLWREGRDIGEQDVLEELAAEAGLPDGFVTETLSDEESADELEAAFADAQQTGITGVPTFISGEHAARGAVPPEQLERLIEGT</sequence>
<organism evidence="2 3">
    <name type="scientific">Halopiger xanaduensis (strain DSM 18323 / JCM 14033 / SH-6)</name>
    <dbReference type="NCBI Taxonomy" id="797210"/>
    <lineage>
        <taxon>Archaea</taxon>
        <taxon>Methanobacteriati</taxon>
        <taxon>Methanobacteriota</taxon>
        <taxon>Stenosarchaea group</taxon>
        <taxon>Halobacteria</taxon>
        <taxon>Halobacteriales</taxon>
        <taxon>Natrialbaceae</taxon>
        <taxon>Halopiger</taxon>
    </lineage>
</organism>
<name>F8DB49_HALXS</name>
<evidence type="ECO:0000313" key="2">
    <source>
        <dbReference type="EMBL" id="AEH38419.1"/>
    </source>
</evidence>
<dbReference type="InterPro" id="IPR001853">
    <property type="entry name" value="DSBA-like_thioredoxin_dom"/>
</dbReference>
<dbReference type="GO" id="GO:0016491">
    <property type="term" value="F:oxidoreductase activity"/>
    <property type="evidence" value="ECO:0007669"/>
    <property type="project" value="InterPro"/>
</dbReference>
<evidence type="ECO:0000259" key="1">
    <source>
        <dbReference type="Pfam" id="PF01323"/>
    </source>
</evidence>
<dbReference type="SUPFAM" id="SSF52833">
    <property type="entry name" value="Thioredoxin-like"/>
    <property type="match status" value="1"/>
</dbReference>
<dbReference type="PANTHER" id="PTHR13887">
    <property type="entry name" value="GLUTATHIONE S-TRANSFERASE KAPPA"/>
    <property type="match status" value="1"/>
</dbReference>
<dbReference type="KEGG" id="hxa:Halxa_3813"/>
<dbReference type="STRING" id="797210.Halxa_3813"/>
<dbReference type="GeneID" id="10798756"/>
<keyword evidence="3" id="KW-1185">Reference proteome</keyword>
<gene>
    <name evidence="2" type="ordered locus">Halxa_3813</name>
</gene>
<dbReference type="Proteomes" id="UP000006794">
    <property type="component" value="Chromosome"/>
</dbReference>
<dbReference type="HOGENOM" id="CLU_069253_2_0_2"/>
<feature type="domain" description="DSBA-like thioredoxin" evidence="1">
    <location>
        <begin position="9"/>
        <end position="206"/>
    </location>
</feature>
<dbReference type="eggNOG" id="arCOG02869">
    <property type="taxonomic scope" value="Archaea"/>
</dbReference>
<dbReference type="EMBL" id="CP002839">
    <property type="protein sequence ID" value="AEH38419.1"/>
    <property type="molecule type" value="Genomic_DNA"/>
</dbReference>
<dbReference type="RefSeq" id="WP_013881306.1">
    <property type="nucleotide sequence ID" value="NC_015666.1"/>
</dbReference>
<protein>
    <submittedName>
        <fullName evidence="2">DSBA oxidoreductase</fullName>
    </submittedName>
</protein>
<evidence type="ECO:0000313" key="3">
    <source>
        <dbReference type="Proteomes" id="UP000006794"/>
    </source>
</evidence>
<dbReference type="PANTHER" id="PTHR13887:SF41">
    <property type="entry name" value="THIOREDOXIN SUPERFAMILY PROTEIN"/>
    <property type="match status" value="1"/>
</dbReference>
<proteinExistence type="predicted"/>
<dbReference type="InterPro" id="IPR036249">
    <property type="entry name" value="Thioredoxin-like_sf"/>
</dbReference>
<accession>F8DB49</accession>
<dbReference type="Pfam" id="PF01323">
    <property type="entry name" value="DSBA"/>
    <property type="match status" value="1"/>
</dbReference>
<dbReference type="AlphaFoldDB" id="F8DB49"/>
<dbReference type="Gene3D" id="3.40.30.10">
    <property type="entry name" value="Glutaredoxin"/>
    <property type="match status" value="1"/>
</dbReference>
<dbReference type="OrthoDB" id="359198at2157"/>